<comment type="caution">
    <text evidence="2">The sequence shown here is derived from an EMBL/GenBank/DDBJ whole genome shotgun (WGS) entry which is preliminary data.</text>
</comment>
<reference evidence="2 3" key="1">
    <citation type="journal article" date="2017" name="Curr. Biol.">
        <title>Genome architecture and evolution of a unichromosomal asexual nematode.</title>
        <authorList>
            <person name="Fradin H."/>
            <person name="Zegar C."/>
            <person name="Gutwein M."/>
            <person name="Lucas J."/>
            <person name="Kovtun M."/>
            <person name="Corcoran D."/>
            <person name="Baugh L.R."/>
            <person name="Kiontke K."/>
            <person name="Gunsalus K."/>
            <person name="Fitch D.H."/>
            <person name="Piano F."/>
        </authorList>
    </citation>
    <scope>NUCLEOTIDE SEQUENCE [LARGE SCALE GENOMIC DNA]</scope>
    <source>
        <strain evidence="2">PF1309</strain>
    </source>
</reference>
<dbReference type="Proteomes" id="UP000218231">
    <property type="component" value="Unassembled WGS sequence"/>
</dbReference>
<feature type="compositionally biased region" description="Basic residues" evidence="1">
    <location>
        <begin position="105"/>
        <end position="114"/>
    </location>
</feature>
<accession>A0A2A2KH76</accession>
<protein>
    <submittedName>
        <fullName evidence="2">Uncharacterized protein</fullName>
    </submittedName>
</protein>
<evidence type="ECO:0000313" key="2">
    <source>
        <dbReference type="EMBL" id="PAV73291.1"/>
    </source>
</evidence>
<organism evidence="2 3">
    <name type="scientific">Diploscapter pachys</name>
    <dbReference type="NCBI Taxonomy" id="2018661"/>
    <lineage>
        <taxon>Eukaryota</taxon>
        <taxon>Metazoa</taxon>
        <taxon>Ecdysozoa</taxon>
        <taxon>Nematoda</taxon>
        <taxon>Chromadorea</taxon>
        <taxon>Rhabditida</taxon>
        <taxon>Rhabditina</taxon>
        <taxon>Rhabditomorpha</taxon>
        <taxon>Rhabditoidea</taxon>
        <taxon>Rhabditidae</taxon>
        <taxon>Diploscapter</taxon>
    </lineage>
</organism>
<sequence>MTEGAETPIDVSLTSPSVTAARRHLPLAGEELSSVDRWNVACPGAVVAIEQHLRGHLAAPDDVAQRIEEAGFVFADAIDPGARGEAGVGDVEHGAGDIGQPSATRQRRVERHPRHRIAQRLPFGEAPALHQVPRRIERRVVVEQTDPEGGQGADTAPRTAIGAAHLEEGLQPHFGEGGGQMIVPVVQRRLFTGEDAQLALQEVAERQTGGIDVATVAVDEVHRHIEHIVGIAFVPEAVFEHEGQHAGSRWACHR</sequence>
<keyword evidence="3" id="KW-1185">Reference proteome</keyword>
<proteinExistence type="predicted"/>
<name>A0A2A2KH76_9BILA</name>
<dbReference type="AlphaFoldDB" id="A0A2A2KH76"/>
<evidence type="ECO:0000256" key="1">
    <source>
        <dbReference type="SAM" id="MobiDB-lite"/>
    </source>
</evidence>
<evidence type="ECO:0000313" key="3">
    <source>
        <dbReference type="Proteomes" id="UP000218231"/>
    </source>
</evidence>
<feature type="region of interest" description="Disordered" evidence="1">
    <location>
        <begin position="92"/>
        <end position="114"/>
    </location>
</feature>
<dbReference type="EMBL" id="LIAE01008634">
    <property type="protein sequence ID" value="PAV73291.1"/>
    <property type="molecule type" value="Genomic_DNA"/>
</dbReference>
<gene>
    <name evidence="2" type="ORF">WR25_19509</name>
</gene>